<gene>
    <name evidence="10" type="ORF">SK128_024053</name>
</gene>
<proteinExistence type="predicted"/>
<organism evidence="10 11">
    <name type="scientific">Halocaridina rubra</name>
    <name type="common">Hawaiian red shrimp</name>
    <dbReference type="NCBI Taxonomy" id="373956"/>
    <lineage>
        <taxon>Eukaryota</taxon>
        <taxon>Metazoa</taxon>
        <taxon>Ecdysozoa</taxon>
        <taxon>Arthropoda</taxon>
        <taxon>Crustacea</taxon>
        <taxon>Multicrustacea</taxon>
        <taxon>Malacostraca</taxon>
        <taxon>Eumalacostraca</taxon>
        <taxon>Eucarida</taxon>
        <taxon>Decapoda</taxon>
        <taxon>Pleocyemata</taxon>
        <taxon>Caridea</taxon>
        <taxon>Atyoidea</taxon>
        <taxon>Atyidae</taxon>
        <taxon>Halocaridina</taxon>
    </lineage>
</organism>
<dbReference type="InterPro" id="IPR056754">
    <property type="entry name" value="DSCAM/DSCAML_C"/>
</dbReference>
<dbReference type="Proteomes" id="UP001381693">
    <property type="component" value="Unassembled WGS sequence"/>
</dbReference>
<dbReference type="SUPFAM" id="SSF49265">
    <property type="entry name" value="Fibronectin type III"/>
    <property type="match status" value="1"/>
</dbReference>
<evidence type="ECO:0000313" key="10">
    <source>
        <dbReference type="EMBL" id="KAK7068697.1"/>
    </source>
</evidence>
<name>A0AAN8WM66_HALRR</name>
<keyword evidence="2" id="KW-0812">Transmembrane</keyword>
<dbReference type="GO" id="GO:0007155">
    <property type="term" value="P:cell adhesion"/>
    <property type="evidence" value="ECO:0007669"/>
    <property type="project" value="UniProtKB-KW"/>
</dbReference>
<dbReference type="InterPro" id="IPR003961">
    <property type="entry name" value="FN3_dom"/>
</dbReference>
<dbReference type="Pfam" id="PF25059">
    <property type="entry name" value="FN3_DSCAM-DSCAML_C"/>
    <property type="match status" value="1"/>
</dbReference>
<dbReference type="EMBL" id="JAXCGZ010017150">
    <property type="protein sequence ID" value="KAK7068697.1"/>
    <property type="molecule type" value="Genomic_DNA"/>
</dbReference>
<reference evidence="10 11" key="1">
    <citation type="submission" date="2023-11" db="EMBL/GenBank/DDBJ databases">
        <title>Halocaridina rubra genome assembly.</title>
        <authorList>
            <person name="Smith C."/>
        </authorList>
    </citation>
    <scope>NUCLEOTIDE SEQUENCE [LARGE SCALE GENOMIC DNA]</scope>
    <source>
        <strain evidence="10">EP-1</strain>
        <tissue evidence="10">Whole</tissue>
    </source>
</reference>
<evidence type="ECO:0000256" key="7">
    <source>
        <dbReference type="ARBA" id="ARBA00023157"/>
    </source>
</evidence>
<evidence type="ECO:0000256" key="6">
    <source>
        <dbReference type="ARBA" id="ARBA00023136"/>
    </source>
</evidence>
<feature type="domain" description="DSCAM/DSCAML C-terminal" evidence="9">
    <location>
        <begin position="5"/>
        <end position="49"/>
    </location>
</feature>
<evidence type="ECO:0000256" key="5">
    <source>
        <dbReference type="ARBA" id="ARBA00022989"/>
    </source>
</evidence>
<keyword evidence="11" id="KW-1185">Reference proteome</keyword>
<comment type="caution">
    <text evidence="10">The sequence shown here is derived from an EMBL/GenBank/DDBJ whole genome shotgun (WGS) entry which is preliminary data.</text>
</comment>
<keyword evidence="7" id="KW-1015">Disulfide bond</keyword>
<sequence>MASNQVKPIGNYVIMELTPATWYNLRISAHNNAGSSVAEYECATLTLTGVFGIQLNYIIFVALIEHALVKE</sequence>
<keyword evidence="6" id="KW-0472">Membrane</keyword>
<dbReference type="GO" id="GO:0016020">
    <property type="term" value="C:membrane"/>
    <property type="evidence" value="ECO:0007669"/>
    <property type="project" value="UniProtKB-SubCell"/>
</dbReference>
<keyword evidence="5" id="KW-1133">Transmembrane helix</keyword>
<accession>A0AAN8WM66</accession>
<keyword evidence="3" id="KW-0732">Signal</keyword>
<dbReference type="InterPro" id="IPR036116">
    <property type="entry name" value="FN3_sf"/>
</dbReference>
<dbReference type="AlphaFoldDB" id="A0AAN8WM66"/>
<keyword evidence="8" id="KW-0393">Immunoglobulin domain</keyword>
<protein>
    <recommendedName>
        <fullName evidence="9">DSCAM/DSCAML C-terminal domain-containing protein</fullName>
    </recommendedName>
</protein>
<dbReference type="CDD" id="cd00063">
    <property type="entry name" value="FN3"/>
    <property type="match status" value="1"/>
</dbReference>
<evidence type="ECO:0000256" key="2">
    <source>
        <dbReference type="ARBA" id="ARBA00022692"/>
    </source>
</evidence>
<evidence type="ECO:0000256" key="8">
    <source>
        <dbReference type="ARBA" id="ARBA00023319"/>
    </source>
</evidence>
<comment type="subcellular location">
    <subcellularLocation>
        <location evidence="1">Membrane</location>
        <topology evidence="1">Single-pass membrane protein</topology>
    </subcellularLocation>
</comment>
<evidence type="ECO:0000313" key="11">
    <source>
        <dbReference type="Proteomes" id="UP001381693"/>
    </source>
</evidence>
<keyword evidence="4" id="KW-0130">Cell adhesion</keyword>
<evidence type="ECO:0000256" key="1">
    <source>
        <dbReference type="ARBA" id="ARBA00004167"/>
    </source>
</evidence>
<evidence type="ECO:0000256" key="3">
    <source>
        <dbReference type="ARBA" id="ARBA00022729"/>
    </source>
</evidence>
<evidence type="ECO:0000259" key="9">
    <source>
        <dbReference type="Pfam" id="PF25059"/>
    </source>
</evidence>
<evidence type="ECO:0000256" key="4">
    <source>
        <dbReference type="ARBA" id="ARBA00022889"/>
    </source>
</evidence>